<evidence type="ECO:0000313" key="1">
    <source>
        <dbReference type="Proteomes" id="UP000035642"/>
    </source>
</evidence>
<organism evidence="1 2">
    <name type="scientific">Angiostrongylus cantonensis</name>
    <name type="common">Rat lungworm</name>
    <dbReference type="NCBI Taxonomy" id="6313"/>
    <lineage>
        <taxon>Eukaryota</taxon>
        <taxon>Metazoa</taxon>
        <taxon>Ecdysozoa</taxon>
        <taxon>Nematoda</taxon>
        <taxon>Chromadorea</taxon>
        <taxon>Rhabditida</taxon>
        <taxon>Rhabditina</taxon>
        <taxon>Rhabditomorpha</taxon>
        <taxon>Strongyloidea</taxon>
        <taxon>Metastrongylidae</taxon>
        <taxon>Angiostrongylus</taxon>
    </lineage>
</organism>
<evidence type="ECO:0000313" key="2">
    <source>
        <dbReference type="WBParaSite" id="ACAC_0000394301-mRNA-1"/>
    </source>
</evidence>
<keyword evidence="1" id="KW-1185">Reference proteome</keyword>
<sequence length="134" mass="15458">MTNLGNSTGIHGFFFFKKSCAHEELPIVDIMEYFILIVVENVDIRLLAARHCTSDASRSPSYFPLIRPVIIESKHFYAKRLHYGDVTESITVDSQIFAYASDMKHPIFQMHSLSVLERCFVLYRFAGQMHPHAF</sequence>
<reference evidence="1" key="1">
    <citation type="submission" date="2012-09" db="EMBL/GenBank/DDBJ databases">
        <authorList>
            <person name="Martin A.A."/>
        </authorList>
    </citation>
    <scope>NUCLEOTIDE SEQUENCE</scope>
</reference>
<dbReference type="AlphaFoldDB" id="A0A0K0D1J8"/>
<name>A0A0K0D1J8_ANGCA</name>
<protein>
    <submittedName>
        <fullName evidence="2">Uncharacterized protein</fullName>
    </submittedName>
</protein>
<dbReference type="Proteomes" id="UP000035642">
    <property type="component" value="Unassembled WGS sequence"/>
</dbReference>
<reference evidence="2" key="2">
    <citation type="submission" date="2017-02" db="UniProtKB">
        <authorList>
            <consortium name="WormBaseParasite"/>
        </authorList>
    </citation>
    <scope>IDENTIFICATION</scope>
</reference>
<dbReference type="WBParaSite" id="ACAC_0000394301-mRNA-1">
    <property type="protein sequence ID" value="ACAC_0000394301-mRNA-1"/>
    <property type="gene ID" value="ACAC_0000394301"/>
</dbReference>
<proteinExistence type="predicted"/>
<accession>A0A0K0D1J8</accession>